<comment type="caution">
    <text evidence="2">The sequence shown here is derived from an EMBL/GenBank/DDBJ whole genome shotgun (WGS) entry which is preliminary data.</text>
</comment>
<reference evidence="2 3" key="1">
    <citation type="submission" date="2020-08" db="EMBL/GenBank/DDBJ databases">
        <title>Genomic Encyclopedia of Type Strains, Phase IV (KMG-IV): sequencing the most valuable type-strain genomes for metagenomic binning, comparative biology and taxonomic classification.</title>
        <authorList>
            <person name="Goeker M."/>
        </authorList>
    </citation>
    <scope>NUCLEOTIDE SEQUENCE [LARGE SCALE GENOMIC DNA]</scope>
    <source>
        <strain evidence="2 3">DSM 15743</strain>
    </source>
</reference>
<keyword evidence="1" id="KW-0472">Membrane</keyword>
<gene>
    <name evidence="2" type="ORF">GGR34_001641</name>
</gene>
<sequence length="53" mass="5384">MAVFLLDVMGAAAIASAIVAGIMASRLSREMAGVDPGLSAAAREHLQRDDGSL</sequence>
<dbReference type="Proteomes" id="UP000519439">
    <property type="component" value="Unassembled WGS sequence"/>
</dbReference>
<name>A0A7W6IEI7_9HYPH</name>
<proteinExistence type="predicted"/>
<dbReference type="AlphaFoldDB" id="A0A7W6IEI7"/>
<keyword evidence="3" id="KW-1185">Reference proteome</keyword>
<accession>A0A7W6IEI7</accession>
<protein>
    <submittedName>
        <fullName evidence="2">Uncharacterized protein</fullName>
    </submittedName>
</protein>
<organism evidence="2 3">
    <name type="scientific">Microvirga flocculans</name>
    <dbReference type="NCBI Taxonomy" id="217168"/>
    <lineage>
        <taxon>Bacteria</taxon>
        <taxon>Pseudomonadati</taxon>
        <taxon>Pseudomonadota</taxon>
        <taxon>Alphaproteobacteria</taxon>
        <taxon>Hyphomicrobiales</taxon>
        <taxon>Methylobacteriaceae</taxon>
        <taxon>Microvirga</taxon>
    </lineage>
</organism>
<evidence type="ECO:0000256" key="1">
    <source>
        <dbReference type="SAM" id="Phobius"/>
    </source>
</evidence>
<evidence type="ECO:0000313" key="2">
    <source>
        <dbReference type="EMBL" id="MBB4039994.1"/>
    </source>
</evidence>
<evidence type="ECO:0000313" key="3">
    <source>
        <dbReference type="Proteomes" id="UP000519439"/>
    </source>
</evidence>
<feature type="transmembrane region" description="Helical" evidence="1">
    <location>
        <begin position="6"/>
        <end position="24"/>
    </location>
</feature>
<dbReference type="EMBL" id="JACIDC010000004">
    <property type="protein sequence ID" value="MBB4039994.1"/>
    <property type="molecule type" value="Genomic_DNA"/>
</dbReference>
<keyword evidence="1" id="KW-1133">Transmembrane helix</keyword>
<keyword evidence="1" id="KW-0812">Transmembrane</keyword>